<protein>
    <submittedName>
        <fullName evidence="2">Uncharacterized protein</fullName>
    </submittedName>
</protein>
<proteinExistence type="predicted"/>
<feature type="transmembrane region" description="Helical" evidence="1">
    <location>
        <begin position="247"/>
        <end position="267"/>
    </location>
</feature>
<name>A0A3E2N7M2_9FIRM</name>
<keyword evidence="1" id="KW-0472">Membrane</keyword>
<gene>
    <name evidence="2" type="ORF">DS742_21250</name>
</gene>
<sequence length="278" mass="32393">MLTALIFILAIIKHQNKNVDNVSSKISIQYNSDAVNLKEPEPVYKDTVNMTPESYLEQYLEAFNNQDEEAAYRLWIHGANTEKARKSYAELFSKHLKIWGIKKTYTYTKSGEKYRPAEGKRPAGILYTYEIECPEDTFQVELSIDKNYNGKSGLNYFKLKRLEEPTGKISTWRKFDFAQWVMAFCAILEVIFTLYTSSICIKKKQKRWGLWIFLIMIVYGGVCFTVTENVQVGFFVYTLFMPKIMKYSTGIQVFLSVPAGAIAYWIFNHKNRIKKDIK</sequence>
<reference evidence="2 3" key="1">
    <citation type="submission" date="2018-07" db="EMBL/GenBank/DDBJ databases">
        <title>New species, Clostridium PI-S10-A1B.</title>
        <authorList>
            <person name="Krishna G."/>
            <person name="Summeta K."/>
            <person name="Shikha S."/>
            <person name="Prabhu P.B."/>
            <person name="Suresh K."/>
        </authorList>
    </citation>
    <scope>NUCLEOTIDE SEQUENCE [LARGE SCALE GENOMIC DNA]</scope>
    <source>
        <strain evidence="2 3">PI-S10-A1B</strain>
    </source>
</reference>
<evidence type="ECO:0000256" key="1">
    <source>
        <dbReference type="SAM" id="Phobius"/>
    </source>
</evidence>
<feature type="transmembrane region" description="Helical" evidence="1">
    <location>
        <begin position="208"/>
        <end position="227"/>
    </location>
</feature>
<dbReference type="RefSeq" id="WP_117418973.1">
    <property type="nucleotide sequence ID" value="NZ_QOHO01000071.1"/>
</dbReference>
<dbReference type="AlphaFoldDB" id="A0A3E2N7M2"/>
<dbReference type="Proteomes" id="UP000260680">
    <property type="component" value="Unassembled WGS sequence"/>
</dbReference>
<organism evidence="2 3">
    <name type="scientific">Lacrimispora amygdalina</name>
    <dbReference type="NCBI Taxonomy" id="253257"/>
    <lineage>
        <taxon>Bacteria</taxon>
        <taxon>Bacillati</taxon>
        <taxon>Bacillota</taxon>
        <taxon>Clostridia</taxon>
        <taxon>Lachnospirales</taxon>
        <taxon>Lachnospiraceae</taxon>
        <taxon>Lacrimispora</taxon>
    </lineage>
</organism>
<dbReference type="EMBL" id="QOHO01000071">
    <property type="protein sequence ID" value="RFZ77003.1"/>
    <property type="molecule type" value="Genomic_DNA"/>
</dbReference>
<keyword evidence="1" id="KW-0812">Transmembrane</keyword>
<feature type="transmembrane region" description="Helical" evidence="1">
    <location>
        <begin position="177"/>
        <end position="196"/>
    </location>
</feature>
<keyword evidence="1" id="KW-1133">Transmembrane helix</keyword>
<evidence type="ECO:0000313" key="3">
    <source>
        <dbReference type="Proteomes" id="UP000260680"/>
    </source>
</evidence>
<comment type="caution">
    <text evidence="2">The sequence shown here is derived from an EMBL/GenBank/DDBJ whole genome shotgun (WGS) entry which is preliminary data.</text>
</comment>
<dbReference type="OrthoDB" id="1897543at2"/>
<evidence type="ECO:0000313" key="2">
    <source>
        <dbReference type="EMBL" id="RFZ77003.1"/>
    </source>
</evidence>
<accession>A0A3E2N7M2</accession>